<keyword evidence="2" id="KW-0853">WD repeat</keyword>
<comment type="subcellular location">
    <subcellularLocation>
        <location evidence="1">Nucleus</location>
    </subcellularLocation>
</comment>
<evidence type="ECO:0000256" key="2">
    <source>
        <dbReference type="ARBA" id="ARBA00022574"/>
    </source>
</evidence>
<evidence type="ECO:0000256" key="3">
    <source>
        <dbReference type="ARBA" id="ARBA00022694"/>
    </source>
</evidence>
<name>A0A316ZFI7_9BASI</name>
<sequence length="458" mass="49358">MTLTPIIAHLAPSGQRAYHAVLTPTSLHLLSPAGAPLAVLPCALPPARASAAFMAQRHICASHDGRALALVGDDKRLRVFALHVKEQAIEGLQEGSERLDCPLPKRVSALAWEEAAGEERILLVGDRHGDVRALPVSLSGPLPAPLAQVAADNESPDAAEAREAAQHPAMTPRIGSVSMLLSMLPIASSSAAAPPAHLITTDRDAHIRISHWGAQRAGHLIARFLLRATLPVSALARPLSQPDLLLASEGPRLRLWAWRAGEMRALWEMPHVEKHVCVDAQMERMRENGSLGKWNARGKKRAAREEEGEEVKLREEPKTLVVREMQVVREGDKEWLVWVLDGSTAVHMLPLHVLLSSPSSAAPEDPLQSASDEPATDVSSHLQTFDFKRPVLSLAVVEHGEQGLQLWASLDMRADVGAGEAGEEEEDVKVLEIKDGGVSEPLALASLLLLRNTGDAAS</sequence>
<organism evidence="7 8">
    <name type="scientific">Tilletiopsis washingtonensis</name>
    <dbReference type="NCBI Taxonomy" id="58919"/>
    <lineage>
        <taxon>Eukaryota</taxon>
        <taxon>Fungi</taxon>
        <taxon>Dikarya</taxon>
        <taxon>Basidiomycota</taxon>
        <taxon>Ustilaginomycotina</taxon>
        <taxon>Exobasidiomycetes</taxon>
        <taxon>Entylomatales</taxon>
        <taxon>Entylomatales incertae sedis</taxon>
        <taxon>Tilletiopsis</taxon>
    </lineage>
</organism>
<dbReference type="RefSeq" id="XP_025599951.1">
    <property type="nucleotide sequence ID" value="XM_025741785.1"/>
</dbReference>
<evidence type="ECO:0000256" key="6">
    <source>
        <dbReference type="SAM" id="MobiDB-lite"/>
    </source>
</evidence>
<dbReference type="InterPro" id="IPR015943">
    <property type="entry name" value="WD40/YVTN_repeat-like_dom_sf"/>
</dbReference>
<evidence type="ECO:0000256" key="4">
    <source>
        <dbReference type="ARBA" id="ARBA00022737"/>
    </source>
</evidence>
<dbReference type="AlphaFoldDB" id="A0A316ZFI7"/>
<dbReference type="STRING" id="58919.A0A316ZFI7"/>
<evidence type="ECO:0000313" key="8">
    <source>
        <dbReference type="Proteomes" id="UP000245946"/>
    </source>
</evidence>
<feature type="region of interest" description="Disordered" evidence="6">
    <location>
        <begin position="359"/>
        <end position="378"/>
    </location>
</feature>
<gene>
    <name evidence="7" type="ORF">FA09DRAFT_328469</name>
</gene>
<reference evidence="7 8" key="1">
    <citation type="journal article" date="2018" name="Mol. Biol. Evol.">
        <title>Broad Genomic Sampling Reveals a Smut Pathogenic Ancestry of the Fungal Clade Ustilaginomycotina.</title>
        <authorList>
            <person name="Kijpornyongpan T."/>
            <person name="Mondo S.J."/>
            <person name="Barry K."/>
            <person name="Sandor L."/>
            <person name="Lee J."/>
            <person name="Lipzen A."/>
            <person name="Pangilinan J."/>
            <person name="LaButti K."/>
            <person name="Hainaut M."/>
            <person name="Henrissat B."/>
            <person name="Grigoriev I.V."/>
            <person name="Spatafora J.W."/>
            <person name="Aime M.C."/>
        </authorList>
    </citation>
    <scope>NUCLEOTIDE SEQUENCE [LARGE SCALE GENOMIC DNA]</scope>
    <source>
        <strain evidence="7 8">MCA 4186</strain>
    </source>
</reference>
<dbReference type="InterPro" id="IPR028884">
    <property type="entry name" value="Trm82"/>
</dbReference>
<evidence type="ECO:0000313" key="7">
    <source>
        <dbReference type="EMBL" id="PWN99672.1"/>
    </source>
</evidence>
<dbReference type="Proteomes" id="UP000245946">
    <property type="component" value="Unassembled WGS sequence"/>
</dbReference>
<dbReference type="EMBL" id="KZ819287">
    <property type="protein sequence ID" value="PWN99672.1"/>
    <property type="molecule type" value="Genomic_DNA"/>
</dbReference>
<dbReference type="GO" id="GO:0043527">
    <property type="term" value="C:tRNA methyltransferase complex"/>
    <property type="evidence" value="ECO:0007669"/>
    <property type="project" value="TreeGrafter"/>
</dbReference>
<dbReference type="PANTHER" id="PTHR16288:SF0">
    <property type="entry name" value="TRNA (GUANINE-N(7)-)-METHYLTRANSFERASE NON-CATALYTIC SUBUNIT WDR4"/>
    <property type="match status" value="1"/>
</dbReference>
<proteinExistence type="predicted"/>
<accession>A0A316ZFI7</accession>
<dbReference type="GO" id="GO:0005634">
    <property type="term" value="C:nucleus"/>
    <property type="evidence" value="ECO:0007669"/>
    <property type="project" value="UniProtKB-SubCell"/>
</dbReference>
<dbReference type="PANTHER" id="PTHR16288">
    <property type="entry name" value="WD40 REPEAT PROTEIN 4"/>
    <property type="match status" value="1"/>
</dbReference>
<dbReference type="SUPFAM" id="SSF50978">
    <property type="entry name" value="WD40 repeat-like"/>
    <property type="match status" value="1"/>
</dbReference>
<evidence type="ECO:0008006" key="9">
    <source>
        <dbReference type="Google" id="ProtNLM"/>
    </source>
</evidence>
<evidence type="ECO:0000256" key="1">
    <source>
        <dbReference type="ARBA" id="ARBA00004123"/>
    </source>
</evidence>
<dbReference type="OrthoDB" id="339900at2759"/>
<keyword evidence="8" id="KW-1185">Reference proteome</keyword>
<evidence type="ECO:0000256" key="5">
    <source>
        <dbReference type="ARBA" id="ARBA00023242"/>
    </source>
</evidence>
<dbReference type="Gene3D" id="2.130.10.10">
    <property type="entry name" value="YVTN repeat-like/Quinoprotein amine dehydrogenase"/>
    <property type="match status" value="1"/>
</dbReference>
<protein>
    <recommendedName>
        <fullName evidence="9">WD40 repeat-like protein</fullName>
    </recommendedName>
</protein>
<dbReference type="GO" id="GO:0006400">
    <property type="term" value="P:tRNA modification"/>
    <property type="evidence" value="ECO:0007669"/>
    <property type="project" value="TreeGrafter"/>
</dbReference>
<dbReference type="GO" id="GO:0036265">
    <property type="term" value="P:RNA (guanine-N7)-methylation"/>
    <property type="evidence" value="ECO:0007669"/>
    <property type="project" value="InterPro"/>
</dbReference>
<keyword evidence="4" id="KW-0677">Repeat</keyword>
<keyword evidence="5" id="KW-0539">Nucleus</keyword>
<dbReference type="InterPro" id="IPR036322">
    <property type="entry name" value="WD40_repeat_dom_sf"/>
</dbReference>
<keyword evidence="3" id="KW-0819">tRNA processing</keyword>
<dbReference type="GO" id="GO:0005829">
    <property type="term" value="C:cytosol"/>
    <property type="evidence" value="ECO:0007669"/>
    <property type="project" value="TreeGrafter"/>
</dbReference>
<dbReference type="GeneID" id="37269329"/>